<dbReference type="Proteomes" id="UP000494272">
    <property type="component" value="Unassembled WGS sequence"/>
</dbReference>
<sequence>MTTKHTPGQWRITKAKAGVSMGDYVVAIVADERGDRALLIHAEQGSEAEGDANAYLIGAAPELLKAGEEAAGSLSAAMEIMTRLGYGRTANVMQAYHDALIAAIAKAKGEQQ</sequence>
<proteinExistence type="predicted"/>
<organism evidence="1 2">
    <name type="scientific">Achromobacter dolens</name>
    <dbReference type="NCBI Taxonomy" id="1287738"/>
    <lineage>
        <taxon>Bacteria</taxon>
        <taxon>Pseudomonadati</taxon>
        <taxon>Pseudomonadota</taxon>
        <taxon>Betaproteobacteria</taxon>
        <taxon>Burkholderiales</taxon>
        <taxon>Alcaligenaceae</taxon>
        <taxon>Achromobacter</taxon>
    </lineage>
</organism>
<dbReference type="GeneID" id="94358709"/>
<dbReference type="AlphaFoldDB" id="A0A6S7ELG6"/>
<name>A0A6S7ELG6_9BURK</name>
<reference evidence="1 2" key="1">
    <citation type="submission" date="2020-04" db="EMBL/GenBank/DDBJ databases">
        <authorList>
            <person name="De Canck E."/>
        </authorList>
    </citation>
    <scope>NUCLEOTIDE SEQUENCE [LARGE SCALE GENOMIC DNA]</scope>
    <source>
        <strain evidence="1 2">LMG 26841</strain>
    </source>
</reference>
<evidence type="ECO:0000313" key="1">
    <source>
        <dbReference type="EMBL" id="CAB3914317.1"/>
    </source>
</evidence>
<evidence type="ECO:0000313" key="2">
    <source>
        <dbReference type="Proteomes" id="UP000494272"/>
    </source>
</evidence>
<dbReference type="RefSeq" id="WP_175168215.1">
    <property type="nucleotide sequence ID" value="NZ_CADIKW010000015.1"/>
</dbReference>
<gene>
    <name evidence="1" type="ORF">LMG26841_05165</name>
</gene>
<dbReference type="EMBL" id="CADIKW010000015">
    <property type="protein sequence ID" value="CAB3914317.1"/>
    <property type="molecule type" value="Genomic_DNA"/>
</dbReference>
<protein>
    <submittedName>
        <fullName evidence="1">Uncharacterized protein</fullName>
    </submittedName>
</protein>
<keyword evidence="2" id="KW-1185">Reference proteome</keyword>
<accession>A0A6S7ELG6</accession>